<evidence type="ECO:0000256" key="2">
    <source>
        <dbReference type="ARBA" id="ARBA00049402"/>
    </source>
</evidence>
<keyword evidence="4" id="KW-0808">Transferase</keyword>
<accession>A0A5R9H0A4</accession>
<evidence type="ECO:0000313" key="4">
    <source>
        <dbReference type="EMBL" id="TLS69272.1"/>
    </source>
</evidence>
<dbReference type="GO" id="GO:0046100">
    <property type="term" value="P:hypoxanthine metabolic process"/>
    <property type="evidence" value="ECO:0007669"/>
    <property type="project" value="TreeGrafter"/>
</dbReference>
<dbReference type="GO" id="GO:0006178">
    <property type="term" value="P:guanine salvage"/>
    <property type="evidence" value="ECO:0007669"/>
    <property type="project" value="TreeGrafter"/>
</dbReference>
<dbReference type="GO" id="GO:0052657">
    <property type="term" value="F:guanine phosphoribosyltransferase activity"/>
    <property type="evidence" value="ECO:0007669"/>
    <property type="project" value="RHEA"/>
</dbReference>
<comment type="catalytic activity">
    <reaction evidence="2">
        <text>IMP + diphosphate = hypoxanthine + 5-phospho-alpha-D-ribose 1-diphosphate</text>
        <dbReference type="Rhea" id="RHEA:17973"/>
        <dbReference type="ChEBI" id="CHEBI:17368"/>
        <dbReference type="ChEBI" id="CHEBI:33019"/>
        <dbReference type="ChEBI" id="CHEBI:58017"/>
        <dbReference type="ChEBI" id="CHEBI:58053"/>
        <dbReference type="EC" id="2.4.2.8"/>
    </reaction>
    <physiologicalReaction direction="right-to-left" evidence="2">
        <dbReference type="Rhea" id="RHEA:17975"/>
    </physiologicalReaction>
</comment>
<gene>
    <name evidence="4" type="ORF">FEF65_00850</name>
</gene>
<dbReference type="GO" id="GO:0004422">
    <property type="term" value="F:hypoxanthine phosphoribosyltransferase activity"/>
    <property type="evidence" value="ECO:0007669"/>
    <property type="project" value="TreeGrafter"/>
</dbReference>
<proteinExistence type="predicted"/>
<dbReference type="NCBIfam" id="NF006605">
    <property type="entry name" value="PRK09162.1"/>
    <property type="match status" value="1"/>
</dbReference>
<dbReference type="InterPro" id="IPR000836">
    <property type="entry name" value="PRTase_dom"/>
</dbReference>
<feature type="domain" description="Phosphoribosyltransferase" evidence="3">
    <location>
        <begin position="21"/>
        <end position="168"/>
    </location>
</feature>
<protein>
    <submittedName>
        <fullName evidence="4">Hypoxanthine-guanine phosphoribosyltransferase</fullName>
        <ecNumber evidence="4">2.4.2.8</ecNumber>
    </submittedName>
</protein>
<dbReference type="EC" id="2.4.2.8" evidence="4"/>
<dbReference type="SUPFAM" id="SSF53271">
    <property type="entry name" value="PRTase-like"/>
    <property type="match status" value="1"/>
</dbReference>
<comment type="catalytic activity">
    <reaction evidence="1">
        <text>GMP + diphosphate = guanine + 5-phospho-alpha-D-ribose 1-diphosphate</text>
        <dbReference type="Rhea" id="RHEA:25424"/>
        <dbReference type="ChEBI" id="CHEBI:16235"/>
        <dbReference type="ChEBI" id="CHEBI:33019"/>
        <dbReference type="ChEBI" id="CHEBI:58017"/>
        <dbReference type="ChEBI" id="CHEBI:58115"/>
        <dbReference type="EC" id="2.4.2.8"/>
    </reaction>
    <physiologicalReaction direction="right-to-left" evidence="1">
        <dbReference type="Rhea" id="RHEA:25426"/>
    </physiologicalReaction>
</comment>
<dbReference type="GO" id="GO:0032264">
    <property type="term" value="P:IMP salvage"/>
    <property type="evidence" value="ECO:0007669"/>
    <property type="project" value="TreeGrafter"/>
</dbReference>
<keyword evidence="4" id="KW-0328">Glycosyltransferase</keyword>
<dbReference type="GO" id="GO:0005829">
    <property type="term" value="C:cytosol"/>
    <property type="evidence" value="ECO:0007669"/>
    <property type="project" value="TreeGrafter"/>
</dbReference>
<organism evidence="4 5">
    <name type="scientific">Mariprofundus erugo</name>
    <dbReference type="NCBI Taxonomy" id="2528639"/>
    <lineage>
        <taxon>Bacteria</taxon>
        <taxon>Pseudomonadati</taxon>
        <taxon>Pseudomonadota</taxon>
        <taxon>Candidatius Mariprofundia</taxon>
        <taxon>Mariprofundales</taxon>
        <taxon>Mariprofundaceae</taxon>
        <taxon>Mariprofundus</taxon>
    </lineage>
</organism>
<evidence type="ECO:0000259" key="3">
    <source>
        <dbReference type="Pfam" id="PF00156"/>
    </source>
</evidence>
<sequence length="183" mass="20377">MKSLLEEVRRVEQEAELLIRPEELEAALDLMATEISHRLGDTTPIILCIMTGGLVTCGKLLTRLHFPLQLDYLHVSRYRNQTAGSDDIAWLGKRPEHLAGRHILIVDDILDEGYTMQAIVAFCRQAGAASVSTSVLLDKASARKTAITPDFCAFTIPDRYVFGYGMDYKSFLRNAAGIYAVSR</sequence>
<dbReference type="InterPro" id="IPR050408">
    <property type="entry name" value="HGPRT"/>
</dbReference>
<dbReference type="GO" id="GO:0032263">
    <property type="term" value="P:GMP salvage"/>
    <property type="evidence" value="ECO:0007669"/>
    <property type="project" value="TreeGrafter"/>
</dbReference>
<dbReference type="PANTHER" id="PTHR43340:SF1">
    <property type="entry name" value="HYPOXANTHINE PHOSPHORIBOSYLTRANSFERASE"/>
    <property type="match status" value="1"/>
</dbReference>
<evidence type="ECO:0000256" key="1">
    <source>
        <dbReference type="ARBA" id="ARBA00048811"/>
    </source>
</evidence>
<dbReference type="InterPro" id="IPR029057">
    <property type="entry name" value="PRTase-like"/>
</dbReference>
<dbReference type="EMBL" id="VBRY01000001">
    <property type="protein sequence ID" value="TLS69272.1"/>
    <property type="molecule type" value="Genomic_DNA"/>
</dbReference>
<dbReference type="Pfam" id="PF00156">
    <property type="entry name" value="Pribosyltran"/>
    <property type="match status" value="1"/>
</dbReference>
<dbReference type="RefSeq" id="WP_138238085.1">
    <property type="nucleotide sequence ID" value="NZ_VBRY01000001.1"/>
</dbReference>
<dbReference type="GO" id="GO:0000287">
    <property type="term" value="F:magnesium ion binding"/>
    <property type="evidence" value="ECO:0007669"/>
    <property type="project" value="TreeGrafter"/>
</dbReference>
<dbReference type="PANTHER" id="PTHR43340">
    <property type="entry name" value="HYPOXANTHINE-GUANINE PHOSPHORIBOSYLTRANSFERASE"/>
    <property type="match status" value="1"/>
</dbReference>
<reference evidence="4 5" key="1">
    <citation type="journal article" date="2019" name="Appl. Environ. Microbiol.">
        <title>Environmental Evidence and Genomic Insight of Iron-oxidizing Bacteria Preference Towards More Corrosion Resistant Stainless Steel at Higher Salinities.</title>
        <authorList>
            <person name="Garrison C.E."/>
            <person name="Price K.A."/>
            <person name="Field E.K."/>
        </authorList>
    </citation>
    <scope>NUCLEOTIDE SEQUENCE [LARGE SCALE GENOMIC DNA]</scope>
    <source>
        <strain evidence="4 5">P3</strain>
    </source>
</reference>
<dbReference type="Gene3D" id="3.40.50.2020">
    <property type="match status" value="1"/>
</dbReference>
<comment type="caution">
    <text evidence="4">The sequence shown here is derived from an EMBL/GenBank/DDBJ whole genome shotgun (WGS) entry which is preliminary data.</text>
</comment>
<dbReference type="CDD" id="cd06223">
    <property type="entry name" value="PRTases_typeI"/>
    <property type="match status" value="1"/>
</dbReference>
<keyword evidence="5" id="KW-1185">Reference proteome</keyword>
<dbReference type="AlphaFoldDB" id="A0A5R9H0A4"/>
<dbReference type="Proteomes" id="UP000306585">
    <property type="component" value="Unassembled WGS sequence"/>
</dbReference>
<name>A0A5R9H0A4_9PROT</name>
<evidence type="ECO:0000313" key="5">
    <source>
        <dbReference type="Proteomes" id="UP000306585"/>
    </source>
</evidence>